<proteinExistence type="predicted"/>
<dbReference type="RefSeq" id="WP_102244693.1">
    <property type="nucleotide sequence ID" value="NZ_CP025704.1"/>
</dbReference>
<organism evidence="1 2">
    <name type="scientific">Bacteriovorax stolpii</name>
    <name type="common">Bdellovibrio stolpii</name>
    <dbReference type="NCBI Taxonomy" id="960"/>
    <lineage>
        <taxon>Bacteria</taxon>
        <taxon>Pseudomonadati</taxon>
        <taxon>Bdellovibrionota</taxon>
        <taxon>Bacteriovoracia</taxon>
        <taxon>Bacteriovoracales</taxon>
        <taxon>Bacteriovoracaceae</taxon>
        <taxon>Bacteriovorax</taxon>
    </lineage>
</organism>
<reference evidence="1 2" key="1">
    <citation type="submission" date="2018-01" db="EMBL/GenBank/DDBJ databases">
        <title>Complete genome sequence of Bacteriovorax stolpii DSM12778.</title>
        <authorList>
            <person name="Tang B."/>
            <person name="Chang J."/>
        </authorList>
    </citation>
    <scope>NUCLEOTIDE SEQUENCE [LARGE SCALE GENOMIC DNA]</scope>
    <source>
        <strain evidence="1 2">DSM 12778</strain>
    </source>
</reference>
<gene>
    <name evidence="1" type="ORF">C0V70_15065</name>
</gene>
<dbReference type="Proteomes" id="UP000235584">
    <property type="component" value="Chromosome"/>
</dbReference>
<accession>A0A2K9NV60</accession>
<dbReference type="EMBL" id="CP025704">
    <property type="protein sequence ID" value="AUN99402.1"/>
    <property type="molecule type" value="Genomic_DNA"/>
</dbReference>
<evidence type="ECO:0000313" key="2">
    <source>
        <dbReference type="Proteomes" id="UP000235584"/>
    </source>
</evidence>
<name>A0A2K9NV60_BACTC</name>
<dbReference type="KEGG" id="bsto:C0V70_15065"/>
<dbReference type="AlphaFoldDB" id="A0A2K9NV60"/>
<keyword evidence="2" id="KW-1185">Reference proteome</keyword>
<sequence>MKSIYIGLMLMVLNPFTVFAKGGDDTGNGGSGLLKRSPVQQYSCILKAGKYSPENGGVEITSYARQFFYYLNEVMPEPIEENPFYVCHDAQLYGERDSIEFPRLDLISNIFPVYSRFDSRFQGDSSGKMQIDRIIQERVLKEIGVNYQSDLFFKYRFNGNSFGYVVRPFLDTYTNSYYCPSTNNFFISPVLKIITEYTGETEGLYLGQMEPQRLVTPNENRTIIAELQVAEKNIMKYGFYIRDGQKKRIEYEDQIETETIYFYYPFSDVQDPLVKGSRKIVTVKFADPESYTKKLGCVFSKN</sequence>
<evidence type="ECO:0000313" key="1">
    <source>
        <dbReference type="EMBL" id="AUN99402.1"/>
    </source>
</evidence>
<protein>
    <submittedName>
        <fullName evidence="1">Uncharacterized protein</fullName>
    </submittedName>
</protein>